<comment type="function">
    <text evidence="9">Core subunit of the mitochondrial membrane respiratory chain NADH dehydrogenase (Complex I) which catalyzes electron transfer from NADH through the respiratory chain, using ubiquinone as an electron acceptor. Essential for the catalytic activity of complex I.</text>
</comment>
<dbReference type="EMBL" id="MK579381">
    <property type="protein sequence ID" value="QCZ36055.1"/>
    <property type="molecule type" value="Genomic_DNA"/>
</dbReference>
<dbReference type="PANTHER" id="PTHR11058:SF9">
    <property type="entry name" value="NADH-UBIQUINONE OXIDOREDUCTASE CHAIN 3"/>
    <property type="match status" value="1"/>
</dbReference>
<feature type="transmembrane region" description="Helical" evidence="9">
    <location>
        <begin position="86"/>
        <end position="106"/>
    </location>
</feature>
<feature type="transmembrane region" description="Helical" evidence="9">
    <location>
        <begin position="6"/>
        <end position="25"/>
    </location>
</feature>
<keyword evidence="6 9" id="KW-1133">Transmembrane helix</keyword>
<evidence type="ECO:0000256" key="4">
    <source>
        <dbReference type="ARBA" id="ARBA00022448"/>
    </source>
</evidence>
<dbReference type="GeneID" id="41792503"/>
<sequence>MLIMATVSILFFMIVILMMVIASFLSKKTFSDREKNSPFECGFDPLNNARIPFSLRFFLVTMIFLIFDVEIALLLPFVFYPTLMSTAQWTITLFFFIAILLTGLYYEWNQGALDWSE</sequence>
<evidence type="ECO:0000256" key="1">
    <source>
        <dbReference type="ARBA" id="ARBA00004370"/>
    </source>
</evidence>
<name>A0A5B7XUH3_9CRUS</name>
<keyword evidence="9" id="KW-0249">Electron transport</keyword>
<dbReference type="InterPro" id="IPR000440">
    <property type="entry name" value="NADH_UbQ/plastoQ_OxRdtase_su3"/>
</dbReference>
<dbReference type="AlphaFoldDB" id="A0A5B7XUH3"/>
<evidence type="ECO:0000256" key="8">
    <source>
        <dbReference type="ARBA" id="ARBA00049551"/>
    </source>
</evidence>
<dbReference type="EC" id="7.1.1.2" evidence="9"/>
<feature type="transmembrane region" description="Helical" evidence="9">
    <location>
        <begin position="57"/>
        <end position="80"/>
    </location>
</feature>
<keyword evidence="9" id="KW-1278">Translocase</keyword>
<comment type="catalytic activity">
    <reaction evidence="8 9">
        <text>a ubiquinone + NADH + 5 H(+)(in) = a ubiquinol + NAD(+) + 4 H(+)(out)</text>
        <dbReference type="Rhea" id="RHEA:29091"/>
        <dbReference type="Rhea" id="RHEA-COMP:9565"/>
        <dbReference type="Rhea" id="RHEA-COMP:9566"/>
        <dbReference type="ChEBI" id="CHEBI:15378"/>
        <dbReference type="ChEBI" id="CHEBI:16389"/>
        <dbReference type="ChEBI" id="CHEBI:17976"/>
        <dbReference type="ChEBI" id="CHEBI:57540"/>
        <dbReference type="ChEBI" id="CHEBI:57945"/>
        <dbReference type="EC" id="7.1.1.2"/>
    </reaction>
</comment>
<proteinExistence type="inferred from homology"/>
<comment type="similarity">
    <text evidence="2 9">Belongs to the complex I subunit 3 family.</text>
</comment>
<dbReference type="CTD" id="4537"/>
<evidence type="ECO:0000256" key="5">
    <source>
        <dbReference type="ARBA" id="ARBA00022692"/>
    </source>
</evidence>
<evidence type="ECO:0000256" key="3">
    <source>
        <dbReference type="ARBA" id="ARBA00021007"/>
    </source>
</evidence>
<keyword evidence="9" id="KW-0520">NAD</keyword>
<protein>
    <recommendedName>
        <fullName evidence="3 9">NADH-ubiquinone oxidoreductase chain 3</fullName>
        <ecNumber evidence="9">7.1.1.2</ecNumber>
    </recommendedName>
</protein>
<keyword evidence="4 9" id="KW-0813">Transport</keyword>
<dbReference type="Pfam" id="PF00507">
    <property type="entry name" value="Oxidored_q4"/>
    <property type="match status" value="1"/>
</dbReference>
<dbReference type="GO" id="GO:0008137">
    <property type="term" value="F:NADH dehydrogenase (ubiquinone) activity"/>
    <property type="evidence" value="ECO:0007669"/>
    <property type="project" value="UniProtKB-UniRule"/>
</dbReference>
<dbReference type="Gene3D" id="1.20.58.1610">
    <property type="entry name" value="NADH:ubiquinone/plastoquinone oxidoreductase, chain 3"/>
    <property type="match status" value="1"/>
</dbReference>
<keyword evidence="5 9" id="KW-0812">Transmembrane</keyword>
<dbReference type="PANTHER" id="PTHR11058">
    <property type="entry name" value="NADH-UBIQUINONE OXIDOREDUCTASE CHAIN 3"/>
    <property type="match status" value="1"/>
</dbReference>
<comment type="subcellular location">
    <subcellularLocation>
        <location evidence="1">Membrane</location>
    </subcellularLocation>
    <subcellularLocation>
        <location evidence="9">Mitochondrion membrane</location>
        <topology evidence="9">Multi-pass membrane protein</topology>
    </subcellularLocation>
</comment>
<evidence type="ECO:0000313" key="10">
    <source>
        <dbReference type="EMBL" id="QCZ36055.1"/>
    </source>
</evidence>
<dbReference type="GO" id="GO:0031966">
    <property type="term" value="C:mitochondrial membrane"/>
    <property type="evidence" value="ECO:0007669"/>
    <property type="project" value="UniProtKB-SubCell"/>
</dbReference>
<keyword evidence="9 10" id="KW-0496">Mitochondrion</keyword>
<geneLocation type="mitochondrion" evidence="10"/>
<gene>
    <name evidence="10" type="primary">ND3</name>
</gene>
<accession>A0A5B7XUH3</accession>
<organism evidence="10">
    <name type="scientific">Lepidurus apus lubbocki</name>
    <dbReference type="NCBI Taxonomy" id="217954"/>
    <lineage>
        <taxon>Eukaryota</taxon>
        <taxon>Metazoa</taxon>
        <taxon>Ecdysozoa</taxon>
        <taxon>Arthropoda</taxon>
        <taxon>Crustacea</taxon>
        <taxon>Branchiopoda</taxon>
        <taxon>Notostraca</taxon>
        <taxon>Triopsidae</taxon>
        <taxon>Lepidurus</taxon>
    </lineage>
</organism>
<evidence type="ECO:0000256" key="7">
    <source>
        <dbReference type="ARBA" id="ARBA00023136"/>
    </source>
</evidence>
<dbReference type="InterPro" id="IPR038430">
    <property type="entry name" value="NDAH_ubi_oxred_su3_sf"/>
</dbReference>
<dbReference type="RefSeq" id="YP_009689493.1">
    <property type="nucleotide sequence ID" value="NC_044646.1"/>
</dbReference>
<dbReference type="GO" id="GO:0030964">
    <property type="term" value="C:NADH dehydrogenase complex"/>
    <property type="evidence" value="ECO:0007669"/>
    <property type="project" value="TreeGrafter"/>
</dbReference>
<keyword evidence="9" id="KW-0679">Respiratory chain</keyword>
<reference evidence="10" key="1">
    <citation type="journal article" date="2019" name="Zoological Lett">
        <title>Mitochondrial genome diversity and evolution in Branchiopoda (Crustacea).</title>
        <authorList>
            <person name="Luchetti A."/>
            <person name="Forni G."/>
            <person name="Skaist A.M."/>
            <person name="Wheelan S.J."/>
            <person name="Mantovani B."/>
        </authorList>
    </citation>
    <scope>NUCLEOTIDE SEQUENCE</scope>
    <source>
        <strain evidence="10">Lubb-f4</strain>
    </source>
</reference>
<keyword evidence="7 9" id="KW-0472">Membrane</keyword>
<evidence type="ECO:0000256" key="2">
    <source>
        <dbReference type="ARBA" id="ARBA00008472"/>
    </source>
</evidence>
<evidence type="ECO:0000256" key="9">
    <source>
        <dbReference type="RuleBase" id="RU003640"/>
    </source>
</evidence>
<evidence type="ECO:0000256" key="6">
    <source>
        <dbReference type="ARBA" id="ARBA00022989"/>
    </source>
</evidence>
<keyword evidence="9" id="KW-0830">Ubiquinone</keyword>